<dbReference type="PROSITE" id="PS51194">
    <property type="entry name" value="HELICASE_CTER"/>
    <property type="match status" value="1"/>
</dbReference>
<comment type="caution">
    <text evidence="8">The sequence shown here is derived from an EMBL/GenBank/DDBJ whole genome shotgun (WGS) entry which is preliminary data.</text>
</comment>
<evidence type="ECO:0008006" key="10">
    <source>
        <dbReference type="Google" id="ProtNLM"/>
    </source>
</evidence>
<keyword evidence="4" id="KW-0067">ATP-binding</keyword>
<evidence type="ECO:0000256" key="2">
    <source>
        <dbReference type="ARBA" id="ARBA00022801"/>
    </source>
</evidence>
<dbReference type="SMART" id="SM00487">
    <property type="entry name" value="DEXDc"/>
    <property type="match status" value="1"/>
</dbReference>
<keyword evidence="9" id="KW-1185">Reference proteome</keyword>
<dbReference type="Pfam" id="PF00176">
    <property type="entry name" value="SNF2-rel_dom"/>
    <property type="match status" value="1"/>
</dbReference>
<keyword evidence="2" id="KW-0378">Hydrolase</keyword>
<accession>A0ABQ6AA41</accession>
<dbReference type="Pfam" id="PF00271">
    <property type="entry name" value="Helicase_C"/>
    <property type="match status" value="1"/>
</dbReference>
<dbReference type="EMBL" id="BSOS01000087">
    <property type="protein sequence ID" value="GLR68265.1"/>
    <property type="molecule type" value="Genomic_DNA"/>
</dbReference>
<dbReference type="SUPFAM" id="SSF52540">
    <property type="entry name" value="P-loop containing nucleoside triphosphate hydrolases"/>
    <property type="match status" value="2"/>
</dbReference>
<protein>
    <recommendedName>
        <fullName evidence="10">Helicase</fullName>
    </recommendedName>
</protein>
<evidence type="ECO:0000313" key="8">
    <source>
        <dbReference type="EMBL" id="GLR68265.1"/>
    </source>
</evidence>
<dbReference type="CDD" id="cd18793">
    <property type="entry name" value="SF2_C_SNF"/>
    <property type="match status" value="1"/>
</dbReference>
<dbReference type="Gene3D" id="3.40.50.10810">
    <property type="entry name" value="Tandem AAA-ATPase domain"/>
    <property type="match status" value="1"/>
</dbReference>
<dbReference type="NCBIfam" id="NF038317">
    <property type="entry name" value="DISARM_DrmD"/>
    <property type="match status" value="1"/>
</dbReference>
<organism evidence="8 9">
    <name type="scientific">Acidocella aquatica</name>
    <dbReference type="NCBI Taxonomy" id="1922313"/>
    <lineage>
        <taxon>Bacteria</taxon>
        <taxon>Pseudomonadati</taxon>
        <taxon>Pseudomonadota</taxon>
        <taxon>Alphaproteobacteria</taxon>
        <taxon>Acetobacterales</taxon>
        <taxon>Acidocellaceae</taxon>
        <taxon>Acidocella</taxon>
    </lineage>
</organism>
<evidence type="ECO:0000313" key="9">
    <source>
        <dbReference type="Proteomes" id="UP001156641"/>
    </source>
</evidence>
<dbReference type="SMART" id="SM00490">
    <property type="entry name" value="HELICc"/>
    <property type="match status" value="1"/>
</dbReference>
<dbReference type="CDD" id="cd18011">
    <property type="entry name" value="DEXDc_RapA"/>
    <property type="match status" value="1"/>
</dbReference>
<evidence type="ECO:0000259" key="6">
    <source>
        <dbReference type="PROSITE" id="PS51192"/>
    </source>
</evidence>
<feature type="domain" description="Helicase ATP-binding" evidence="6">
    <location>
        <begin position="123"/>
        <end position="304"/>
    </location>
</feature>
<dbReference type="InterPro" id="IPR038718">
    <property type="entry name" value="SNF2-like_sf"/>
</dbReference>
<dbReference type="InterPro" id="IPR000330">
    <property type="entry name" value="SNF2_N"/>
</dbReference>
<dbReference type="InterPro" id="IPR001650">
    <property type="entry name" value="Helicase_C-like"/>
</dbReference>
<dbReference type="PANTHER" id="PTHR10799">
    <property type="entry name" value="SNF2/RAD54 HELICASE FAMILY"/>
    <property type="match status" value="1"/>
</dbReference>
<feature type="domain" description="Helicase C-terminal" evidence="7">
    <location>
        <begin position="503"/>
        <end position="681"/>
    </location>
</feature>
<proteinExistence type="predicted"/>
<evidence type="ECO:0000256" key="3">
    <source>
        <dbReference type="ARBA" id="ARBA00022806"/>
    </source>
</evidence>
<dbReference type="RefSeq" id="WP_284259111.1">
    <property type="nucleotide sequence ID" value="NZ_BSOS01000087.1"/>
</dbReference>
<dbReference type="PROSITE" id="PS51192">
    <property type="entry name" value="HELICASE_ATP_BIND_1"/>
    <property type="match status" value="1"/>
</dbReference>
<dbReference type="Gene3D" id="3.40.50.300">
    <property type="entry name" value="P-loop containing nucleotide triphosphate hydrolases"/>
    <property type="match status" value="1"/>
</dbReference>
<reference evidence="9" key="1">
    <citation type="journal article" date="2019" name="Int. J. Syst. Evol. Microbiol.">
        <title>The Global Catalogue of Microorganisms (GCM) 10K type strain sequencing project: providing services to taxonomists for standard genome sequencing and annotation.</title>
        <authorList>
            <consortium name="The Broad Institute Genomics Platform"/>
            <consortium name="The Broad Institute Genome Sequencing Center for Infectious Disease"/>
            <person name="Wu L."/>
            <person name="Ma J."/>
        </authorList>
    </citation>
    <scope>NUCLEOTIDE SEQUENCE [LARGE SCALE GENOMIC DNA]</scope>
    <source>
        <strain evidence="9">NBRC 112502</strain>
    </source>
</reference>
<keyword evidence="1" id="KW-0547">Nucleotide-binding</keyword>
<dbReference type="InterPro" id="IPR057342">
    <property type="entry name" value="DEXDc_RapA"/>
</dbReference>
<sequence>MQRAVGPTIEPGSFVELRGRPWLVEQVQGEANDLQTLNLSCISDDAQGERLEILWDAEIGAVVLDEDGWRNIGAGLPDRAEVLAAHLRAIRWRSATAADRDLLQAPFRAGIRLDAYQLLPLRKALRLPRVNLLIADDVGLGKTVEAGLVARELLLRRRIDFIVIAAPPAMTIQWKDELEAKFGLSFEIIDRERIGEMRRLRGFSVNPWATGSRFIVSHRLLTDEVYAAGLRDVLGEFRARALFVLDEAHHAAPAAGIRYAISSQLTKAVRELGERFEHRLFLTATPHNGHSNSFSALLEMLDPQRFTRGVEVRPKDLEPVMVRRLKADLRRLGEAFPERIIEAVRIDGLPEDTPELALARQLATYGEMRMRRIANLPTQKASMAKLAFVGLQQRLLSSVAAFARTLKVHRATLQRMLDGEEAGLVAAAALAFVGGPASEDSAELGLEGERAEKTIDADDDATAEAASALGVADAAKGDLRAELAAVDDMLAIAERYASRPDARVRWLTDWIKANLLSGQNWNRRRLIIFTEYEDTRRWLERRLREAVSDTDRADDRIGVFTGATGSDRREDVKRAFNADPDVEPLRILICTDAAREGINLQSYCSDLIHFDLPWNPSRLEQRNGRIDRKLQPAKQVICRYFRYEQREADIVLEALVRKTETIRDQLGSVGQVIEERIAKRLAEGGILRGQGAAIARAIAEESDAERLNRARAEMDDDERARHERLLKEQADLQRALERSRERVGVDPEDLHRVAAAALSRAGYVLDEARGPAIGKVATYRLNPNDPAFTKDAGWDDAFDDLRVRPRKRGERLGDWRRDAPIRSIAFSPPIMADGRDASDVVQVHLEHRLVRRLLSRFLSQGFQSKLSRVSVIYGPGAQPRIVLMGRLAVFGAGAARLHEEVIPITAIWTESERDRKSLRPLGESGEEKTLNQLEDALRDAREASGAAVARIQALVTKDIADLVPALEKIASERLTTVTAQLQKRGEEEARSLSDLLEQQRSRIAKAAKEFDPNQLTLDLVPEERREREADRRHWEGRLKRLERELRDEPKRLRDSYEVRAHRLEPVGLVYLWPVSG</sequence>
<dbReference type="InterPro" id="IPR014001">
    <property type="entry name" value="Helicase_ATP-bd"/>
</dbReference>
<evidence type="ECO:0000259" key="7">
    <source>
        <dbReference type="PROSITE" id="PS51194"/>
    </source>
</evidence>
<dbReference type="InterPro" id="IPR027417">
    <property type="entry name" value="P-loop_NTPase"/>
</dbReference>
<keyword evidence="5" id="KW-0175">Coiled coil</keyword>
<evidence type="ECO:0000256" key="5">
    <source>
        <dbReference type="SAM" id="Coils"/>
    </source>
</evidence>
<dbReference type="Proteomes" id="UP001156641">
    <property type="component" value="Unassembled WGS sequence"/>
</dbReference>
<gene>
    <name evidence="8" type="ORF">GCM10010909_29460</name>
</gene>
<name>A0ABQ6AA41_9PROT</name>
<evidence type="ECO:0000256" key="1">
    <source>
        <dbReference type="ARBA" id="ARBA00022741"/>
    </source>
</evidence>
<dbReference type="InterPro" id="IPR049730">
    <property type="entry name" value="SNF2/RAD54-like_C"/>
</dbReference>
<evidence type="ECO:0000256" key="4">
    <source>
        <dbReference type="ARBA" id="ARBA00022840"/>
    </source>
</evidence>
<keyword evidence="3" id="KW-0347">Helicase</keyword>
<feature type="coiled-coil region" evidence="5">
    <location>
        <begin position="989"/>
        <end position="1044"/>
    </location>
</feature>